<proteinExistence type="predicted"/>
<keyword evidence="1" id="KW-1185">Reference proteome</keyword>
<dbReference type="Proteomes" id="UP000515153">
    <property type="component" value="Unplaced"/>
</dbReference>
<reference evidence="2" key="3">
    <citation type="submission" date="2025-08" db="UniProtKB">
        <authorList>
            <consortium name="RefSeq"/>
        </authorList>
    </citation>
    <scope>IDENTIFICATION</scope>
    <source>
        <strain evidence="2">NI907</strain>
    </source>
</reference>
<dbReference type="AlphaFoldDB" id="A0A6P8AQ98"/>
<sequence>MQHLDDQSDGLLHDLIQDREFKAALASKKTIASLPQELVAEIVSYLTHDATHGASILCNKRTLQYRDHVEHRSRMYTLCLTSKPFLAAARRQLYKTAVFAADNEPTTEGIDEKPGQKSMVLFFRTLLENPCLRPLVQSVFSGCDLTARAFGRENVNGDKVFDFWVDKSLDMRIASRQDHRILSTLNLTTPENDFQMPSTYPCPLQKYIKTTGTPGSVYLGILMLSQQITAIGFPVTCAHLQSDGLVGRVLENCSTPKVVLDQILMRPEIAQGFLKNLEQVQVMDGHKHDIENGSTIQEPIGSYNLFVTKLVNYTRVRALAVGWNWFRGPLPSSIKKLDVTDTTMQARDIQQIASCTHVEELGLILVRMSNFPAGAGHDLINNNLAPLAATLRSLEIDLCFNLKPRTERTALGAPRRVHCLGNFQQLTRLAITARALFGPSFLLEPDDFPGFLPRSLEHLDIRNFKESVRRRDGVNQWLHDLLVSVAEASGNQLPHLESVEIEAAQLSRRSLVFVRLNRLRRNFNRNSVRMTTY</sequence>
<protein>
    <submittedName>
        <fullName evidence="2">Uncharacterized protein</fullName>
    </submittedName>
</protein>
<reference evidence="2" key="1">
    <citation type="journal article" date="2019" name="Mol. Biol. Evol.">
        <title>Blast fungal genomes show frequent chromosomal changes, gene gains and losses, and effector gene turnover.</title>
        <authorList>
            <person name="Gomez Luciano L.B."/>
            <person name="Jason Tsai I."/>
            <person name="Chuma I."/>
            <person name="Tosa Y."/>
            <person name="Chen Y.H."/>
            <person name="Li J.Y."/>
            <person name="Li M.Y."/>
            <person name="Jade Lu M.Y."/>
            <person name="Nakayashiki H."/>
            <person name="Li W.H."/>
        </authorList>
    </citation>
    <scope>NUCLEOTIDE SEQUENCE</scope>
    <source>
        <strain evidence="2">NI907</strain>
    </source>
</reference>
<dbReference type="GeneID" id="41966993"/>
<dbReference type="RefSeq" id="XP_030977072.1">
    <property type="nucleotide sequence ID" value="XM_031132088.1"/>
</dbReference>
<accession>A0A6P8AQ98</accession>
<evidence type="ECO:0000313" key="1">
    <source>
        <dbReference type="Proteomes" id="UP000515153"/>
    </source>
</evidence>
<gene>
    <name evidence="2" type="ORF">PgNI_12133</name>
</gene>
<dbReference type="KEGG" id="pgri:PgNI_12133"/>
<name>A0A6P8AQ98_PYRGI</name>
<organism evidence="1 2">
    <name type="scientific">Pyricularia grisea</name>
    <name type="common">Crabgrass-specific blast fungus</name>
    <name type="synonym">Magnaporthe grisea</name>
    <dbReference type="NCBI Taxonomy" id="148305"/>
    <lineage>
        <taxon>Eukaryota</taxon>
        <taxon>Fungi</taxon>
        <taxon>Dikarya</taxon>
        <taxon>Ascomycota</taxon>
        <taxon>Pezizomycotina</taxon>
        <taxon>Sordariomycetes</taxon>
        <taxon>Sordariomycetidae</taxon>
        <taxon>Magnaporthales</taxon>
        <taxon>Pyriculariaceae</taxon>
        <taxon>Pyricularia</taxon>
    </lineage>
</organism>
<evidence type="ECO:0000313" key="2">
    <source>
        <dbReference type="RefSeq" id="XP_030977072.1"/>
    </source>
</evidence>
<reference evidence="2" key="2">
    <citation type="submission" date="2019-10" db="EMBL/GenBank/DDBJ databases">
        <authorList>
            <consortium name="NCBI Genome Project"/>
        </authorList>
    </citation>
    <scope>NUCLEOTIDE SEQUENCE</scope>
    <source>
        <strain evidence="2">NI907</strain>
    </source>
</reference>